<dbReference type="PANTHER" id="PTHR45798">
    <property type="entry name" value="RING-H2 FINGER PROTEIN ATL61-RELATED-RELATED"/>
    <property type="match status" value="1"/>
</dbReference>
<keyword evidence="1" id="KW-0479">Metal-binding</keyword>
<dbReference type="InterPro" id="IPR052788">
    <property type="entry name" value="RING-type_E3_ligase_ATL"/>
</dbReference>
<evidence type="ECO:0000313" key="7">
    <source>
        <dbReference type="EMBL" id="CAE7617482.1"/>
    </source>
</evidence>
<feature type="transmembrane region" description="Helical" evidence="5">
    <location>
        <begin position="12"/>
        <end position="37"/>
    </location>
</feature>
<evidence type="ECO:0000259" key="6">
    <source>
        <dbReference type="PROSITE" id="PS50089"/>
    </source>
</evidence>
<feature type="transmembrane region" description="Helical" evidence="5">
    <location>
        <begin position="49"/>
        <end position="68"/>
    </location>
</feature>
<dbReference type="SMART" id="SM00184">
    <property type="entry name" value="RING"/>
    <property type="match status" value="1"/>
</dbReference>
<protein>
    <submittedName>
        <fullName evidence="7">RNF122 protein</fullName>
    </submittedName>
</protein>
<dbReference type="Pfam" id="PF13639">
    <property type="entry name" value="zf-RING_2"/>
    <property type="match status" value="1"/>
</dbReference>
<dbReference type="GO" id="GO:0008270">
    <property type="term" value="F:zinc ion binding"/>
    <property type="evidence" value="ECO:0007669"/>
    <property type="project" value="UniProtKB-KW"/>
</dbReference>
<evidence type="ECO:0000256" key="3">
    <source>
        <dbReference type="ARBA" id="ARBA00022833"/>
    </source>
</evidence>
<gene>
    <name evidence="7" type="primary">RNF122</name>
    <name evidence="7" type="ORF">SNAT2548_LOCUS35109</name>
</gene>
<keyword evidence="5" id="KW-1133">Transmembrane helix</keyword>
<evidence type="ECO:0000256" key="2">
    <source>
        <dbReference type="ARBA" id="ARBA00022771"/>
    </source>
</evidence>
<dbReference type="InterPro" id="IPR001841">
    <property type="entry name" value="Znf_RING"/>
</dbReference>
<keyword evidence="5" id="KW-0812">Transmembrane</keyword>
<keyword evidence="5" id="KW-0472">Membrane</keyword>
<dbReference type="EMBL" id="CAJNDS010002845">
    <property type="protein sequence ID" value="CAE7617482.1"/>
    <property type="molecule type" value="Genomic_DNA"/>
</dbReference>
<feature type="domain" description="RING-type" evidence="6">
    <location>
        <begin position="137"/>
        <end position="182"/>
    </location>
</feature>
<sequence length="203" mass="22134">MPRISQAMFFEYNTKVTVITAMSCALLSLVGMVLVLLVTMPSREGLPSLILTSMISSALLLGMIATACRHRSWSVNSQMPAACSCIWAACEFSTLATRPLEYRHVHITNQEGTVEWVATSEVSDMPGLVETESVKTCPCCLDDFLPDSQVAVLPCRHVFHQRCIARWSMASAKKGALCPTCRTEFSSSSELVVPAERLGVATV</sequence>
<dbReference type="PROSITE" id="PS50089">
    <property type="entry name" value="ZF_RING_2"/>
    <property type="match status" value="1"/>
</dbReference>
<dbReference type="Proteomes" id="UP000604046">
    <property type="component" value="Unassembled WGS sequence"/>
</dbReference>
<dbReference type="OrthoDB" id="1302410at2759"/>
<dbReference type="PANTHER" id="PTHR45798:SF97">
    <property type="entry name" value="ALCOHOL-SENSITIVE RING FINGER PROTEIN 1"/>
    <property type="match status" value="1"/>
</dbReference>
<evidence type="ECO:0000256" key="5">
    <source>
        <dbReference type="SAM" id="Phobius"/>
    </source>
</evidence>
<reference evidence="7" key="1">
    <citation type="submission" date="2021-02" db="EMBL/GenBank/DDBJ databases">
        <authorList>
            <person name="Dougan E. K."/>
            <person name="Rhodes N."/>
            <person name="Thang M."/>
            <person name="Chan C."/>
        </authorList>
    </citation>
    <scope>NUCLEOTIDE SEQUENCE</scope>
</reference>
<comment type="caution">
    <text evidence="7">The sequence shown here is derived from an EMBL/GenBank/DDBJ whole genome shotgun (WGS) entry which is preliminary data.</text>
</comment>
<evidence type="ECO:0000256" key="1">
    <source>
        <dbReference type="ARBA" id="ARBA00022723"/>
    </source>
</evidence>
<accession>A0A812VAP4</accession>
<dbReference type="AlphaFoldDB" id="A0A812VAP4"/>
<organism evidence="7 8">
    <name type="scientific">Symbiodinium natans</name>
    <dbReference type="NCBI Taxonomy" id="878477"/>
    <lineage>
        <taxon>Eukaryota</taxon>
        <taxon>Sar</taxon>
        <taxon>Alveolata</taxon>
        <taxon>Dinophyceae</taxon>
        <taxon>Suessiales</taxon>
        <taxon>Symbiodiniaceae</taxon>
        <taxon>Symbiodinium</taxon>
    </lineage>
</organism>
<dbReference type="Gene3D" id="3.30.40.10">
    <property type="entry name" value="Zinc/RING finger domain, C3HC4 (zinc finger)"/>
    <property type="match status" value="1"/>
</dbReference>
<name>A0A812VAP4_9DINO</name>
<evidence type="ECO:0000313" key="8">
    <source>
        <dbReference type="Proteomes" id="UP000604046"/>
    </source>
</evidence>
<keyword evidence="2 4" id="KW-0863">Zinc-finger</keyword>
<proteinExistence type="predicted"/>
<keyword evidence="3" id="KW-0862">Zinc</keyword>
<dbReference type="InterPro" id="IPR013083">
    <property type="entry name" value="Znf_RING/FYVE/PHD"/>
</dbReference>
<dbReference type="SUPFAM" id="SSF57850">
    <property type="entry name" value="RING/U-box"/>
    <property type="match status" value="1"/>
</dbReference>
<evidence type="ECO:0000256" key="4">
    <source>
        <dbReference type="PROSITE-ProRule" id="PRU00175"/>
    </source>
</evidence>
<keyword evidence="8" id="KW-1185">Reference proteome</keyword>